<reference evidence="2" key="1">
    <citation type="submission" date="2021-01" db="EMBL/GenBank/DDBJ databases">
        <authorList>
            <person name="Corre E."/>
            <person name="Pelletier E."/>
            <person name="Niang G."/>
            <person name="Scheremetjew M."/>
            <person name="Finn R."/>
            <person name="Kale V."/>
            <person name="Holt S."/>
            <person name="Cochrane G."/>
            <person name="Meng A."/>
            <person name="Brown T."/>
            <person name="Cohen L."/>
        </authorList>
    </citation>
    <scope>NUCLEOTIDE SEQUENCE</scope>
    <source>
        <strain evidence="2">CCAP 1951/1</strain>
    </source>
</reference>
<name>A0A7S1MJY9_NEODS</name>
<gene>
    <name evidence="2" type="ORF">NDES1114_LOCUS23722</name>
</gene>
<dbReference type="InterPro" id="IPR055308">
    <property type="entry name" value="TEX47-like"/>
</dbReference>
<sequence length="273" mass="30108">MPPKGAGMPRALSPSSDAASVQQQAAAEASLRDVVVEEMLRGRHPQRPIVSRIVFVGEIVAREESPKSCFEGLVEDVRQATNAADPLHGRLDPESDETVTITGALVEHPSHFLLFAESEPAHLMNLAVTLQKRIAQHKKFDGIRNVHIAFYTDDIGIRAYKQFVTIDAPQNQGSINKERRMEDLVVEALHGLLDLATSAKNPSMKPQQVRDYFANVKTTHPQNIPKAALVETCLSCGLFLTLDEYVQVFANVPAVVRPSEVVHPVEPPLKYEP</sequence>
<proteinExistence type="predicted"/>
<protein>
    <submittedName>
        <fullName evidence="2">Uncharacterized protein</fullName>
    </submittedName>
</protein>
<organism evidence="2">
    <name type="scientific">Neobodo designis</name>
    <name type="common">Flagellated protozoan</name>
    <name type="synonym">Bodo designis</name>
    <dbReference type="NCBI Taxonomy" id="312471"/>
    <lineage>
        <taxon>Eukaryota</taxon>
        <taxon>Discoba</taxon>
        <taxon>Euglenozoa</taxon>
        <taxon>Kinetoplastea</taxon>
        <taxon>Metakinetoplastina</taxon>
        <taxon>Neobodonida</taxon>
        <taxon>Neobodo</taxon>
    </lineage>
</organism>
<evidence type="ECO:0000256" key="1">
    <source>
        <dbReference type="SAM" id="MobiDB-lite"/>
    </source>
</evidence>
<accession>A0A7S1MJY9</accession>
<dbReference type="PANTHER" id="PTHR34035:SF1">
    <property type="entry name" value="TESTIS-EXPRESSED PROTEIN 47"/>
    <property type="match status" value="1"/>
</dbReference>
<dbReference type="Pfam" id="PF24787">
    <property type="entry name" value="TEX47"/>
    <property type="match status" value="1"/>
</dbReference>
<feature type="compositionally biased region" description="Low complexity" evidence="1">
    <location>
        <begin position="13"/>
        <end position="22"/>
    </location>
</feature>
<feature type="region of interest" description="Disordered" evidence="1">
    <location>
        <begin position="1"/>
        <end position="22"/>
    </location>
</feature>
<dbReference type="PANTHER" id="PTHR34035">
    <property type="entry name" value="TESTIS-EXPRESSED PROTEIN 47"/>
    <property type="match status" value="1"/>
</dbReference>
<dbReference type="EMBL" id="HBGF01035358">
    <property type="protein sequence ID" value="CAD9133362.1"/>
    <property type="molecule type" value="Transcribed_RNA"/>
</dbReference>
<dbReference type="AlphaFoldDB" id="A0A7S1MJY9"/>
<evidence type="ECO:0000313" key="2">
    <source>
        <dbReference type="EMBL" id="CAD9133362.1"/>
    </source>
</evidence>